<accession>A0A0G4FBI3</accession>
<dbReference type="GO" id="GO:0005634">
    <property type="term" value="C:nucleus"/>
    <property type="evidence" value="ECO:0007669"/>
    <property type="project" value="TreeGrafter"/>
</dbReference>
<feature type="region of interest" description="Disordered" evidence="1">
    <location>
        <begin position="147"/>
        <end position="167"/>
    </location>
</feature>
<dbReference type="VEuPathDB" id="CryptoDB:Cvel_16145"/>
<feature type="compositionally biased region" description="Basic and acidic residues" evidence="1">
    <location>
        <begin position="419"/>
        <end position="432"/>
    </location>
</feature>
<protein>
    <submittedName>
        <fullName evidence="2">Uncharacterized protein</fullName>
    </submittedName>
</protein>
<dbReference type="PANTHER" id="PTHR13275">
    <property type="entry name" value="YL-1 PROTEIN TRANSCRIPTION FACTOR-LIKE 1"/>
    <property type="match status" value="1"/>
</dbReference>
<evidence type="ECO:0000256" key="1">
    <source>
        <dbReference type="SAM" id="MobiDB-lite"/>
    </source>
</evidence>
<feature type="compositionally biased region" description="Basic and acidic residues" evidence="1">
    <location>
        <begin position="648"/>
        <end position="664"/>
    </location>
</feature>
<feature type="compositionally biased region" description="Basic and acidic residues" evidence="1">
    <location>
        <begin position="620"/>
        <end position="638"/>
    </location>
</feature>
<reference evidence="2" key="1">
    <citation type="submission" date="2014-11" db="EMBL/GenBank/DDBJ databases">
        <authorList>
            <person name="Otto D Thomas"/>
            <person name="Naeem Raeece"/>
        </authorList>
    </citation>
    <scope>NUCLEOTIDE SEQUENCE</scope>
</reference>
<feature type="region of interest" description="Disordered" evidence="1">
    <location>
        <begin position="419"/>
        <end position="496"/>
    </location>
</feature>
<evidence type="ECO:0000313" key="2">
    <source>
        <dbReference type="EMBL" id="CEM10225.1"/>
    </source>
</evidence>
<feature type="region of interest" description="Disordered" evidence="1">
    <location>
        <begin position="573"/>
        <end position="592"/>
    </location>
</feature>
<sequence>MADDDATEKASNQSDEEDSDSDENEGEGEAEEEEDEDDVQILEQAAVEEAADAKRAGRRALVIDLTGDDDDALDESPHLGGASAAAAGAVERRPLDLCDAMEWALENTLQMIKDRYYAWATQAASRLRWQIAFAQAAQALGESSVVEQSMRAQGEEAEEDEEQKRQRQYEEAERFLSEMISEKEKTTLKELYMKNSDLKHIAYHVQDLLENGVITKAEQQVQQIKNNRKETLALRELYVHLCQLVYNEVKHHSPARRSENGMGGSALEDEQERELEHESMATTKEKTKPPRACREDKPFGWEPHPALVGVLTGRVKSLDDFFVRFTEDNPQRASRRLQGQAEPPIVWRSLLRAKKSQHNNLVEALQGSHARLSYEESALPTSSKKRRLTIRGMPWKYQDGYTEAVFGWKSDFAFAKEKEARERQQAEEAALEKEEEEEEEADSEDEKEEEKGEEEEEEKEEEDSEEKAEEDEPRDEGGSAGLVQTKIPRAPVSIEGEVPVPGQESLIEGTLDKPLIQLPPQFLGEHVYAVREFGKILHPNVVGDVTAVKGVSHKSRDPFLPIGWHVLAVRGRRREEGHGVESVGGKRDRRGGCVTDASEIHALIILDAATAEALAEEVSVDQRRREGREKKRDSHRDSQQQQAEEGEGAERHVKVKREESDSHPVRNPSILIKKEESSPLRHPPAAAAAALQLPGGPPPLSSPRGSRASPRRG</sequence>
<proteinExistence type="predicted"/>
<dbReference type="PANTHER" id="PTHR13275:SF4">
    <property type="entry name" value="VACUOLAR PROTEIN SORTING-ASSOCIATED PROTEIN 72 HOMOLOG"/>
    <property type="match status" value="1"/>
</dbReference>
<name>A0A0G4FBI3_9ALVE</name>
<feature type="compositionally biased region" description="Basic and acidic residues" evidence="1">
    <location>
        <begin position="274"/>
        <end position="298"/>
    </location>
</feature>
<gene>
    <name evidence="2" type="ORF">Cvel_16145</name>
</gene>
<feature type="region of interest" description="Disordered" evidence="1">
    <location>
        <begin position="1"/>
        <end position="39"/>
    </location>
</feature>
<feature type="compositionally biased region" description="Low complexity" evidence="1">
    <location>
        <begin position="702"/>
        <end position="713"/>
    </location>
</feature>
<feature type="region of interest" description="Disordered" evidence="1">
    <location>
        <begin position="617"/>
        <end position="713"/>
    </location>
</feature>
<dbReference type="EMBL" id="CDMZ01000253">
    <property type="protein sequence ID" value="CEM10225.1"/>
    <property type="molecule type" value="Genomic_DNA"/>
</dbReference>
<feature type="region of interest" description="Disordered" evidence="1">
    <location>
        <begin position="253"/>
        <end position="298"/>
    </location>
</feature>
<feature type="compositionally biased region" description="Acidic residues" evidence="1">
    <location>
        <begin position="14"/>
        <end position="39"/>
    </location>
</feature>
<feature type="compositionally biased region" description="Acidic residues" evidence="1">
    <location>
        <begin position="433"/>
        <end position="474"/>
    </location>
</feature>
<organism evidence="2">
    <name type="scientific">Chromera velia CCMP2878</name>
    <dbReference type="NCBI Taxonomy" id="1169474"/>
    <lineage>
        <taxon>Eukaryota</taxon>
        <taxon>Sar</taxon>
        <taxon>Alveolata</taxon>
        <taxon>Colpodellida</taxon>
        <taxon>Chromeraceae</taxon>
        <taxon>Chromera</taxon>
    </lineage>
</organism>
<feature type="compositionally biased region" description="Low complexity" evidence="1">
    <location>
        <begin position="683"/>
        <end position="694"/>
    </location>
</feature>
<dbReference type="AlphaFoldDB" id="A0A0G4FBI3"/>